<evidence type="ECO:0000313" key="1">
    <source>
        <dbReference type="EMBL" id="PZF74371.1"/>
    </source>
</evidence>
<sequence>MRVRIPLTQNVVVQMAEHQYTFLAYCLVYNKIKTQNKKTGVVKQSYFDEVPEVAGSNPAFALHALWRSLVAHRNRALFNNYLVFKKQ</sequence>
<keyword evidence="2" id="KW-1185">Reference proteome</keyword>
<dbReference type="AlphaFoldDB" id="A0A2W2AGI2"/>
<proteinExistence type="predicted"/>
<protein>
    <submittedName>
        <fullName evidence="1">Uncharacterized protein</fullName>
    </submittedName>
</protein>
<comment type="caution">
    <text evidence="1">The sequence shown here is derived from an EMBL/GenBank/DDBJ whole genome shotgun (WGS) entry which is preliminary data.</text>
</comment>
<gene>
    <name evidence="1" type="ORF">DN068_01975</name>
</gene>
<evidence type="ECO:0000313" key="2">
    <source>
        <dbReference type="Proteomes" id="UP000248745"/>
    </source>
</evidence>
<dbReference type="Proteomes" id="UP000248745">
    <property type="component" value="Unassembled WGS sequence"/>
</dbReference>
<organism evidence="1 2">
    <name type="scientific">Taibaiella soli</name>
    <dbReference type="NCBI Taxonomy" id="1649169"/>
    <lineage>
        <taxon>Bacteria</taxon>
        <taxon>Pseudomonadati</taxon>
        <taxon>Bacteroidota</taxon>
        <taxon>Chitinophagia</taxon>
        <taxon>Chitinophagales</taxon>
        <taxon>Chitinophagaceae</taxon>
        <taxon>Taibaiella</taxon>
    </lineage>
</organism>
<accession>A0A2W2AGI2</accession>
<reference evidence="1 2" key="1">
    <citation type="submission" date="2018-06" db="EMBL/GenBank/DDBJ databases">
        <title>Mucibacter soli gen. nov., sp. nov., a new member of the family Chitinophagaceae producing mucin.</title>
        <authorList>
            <person name="Kim M.-K."/>
            <person name="Park S."/>
            <person name="Kim T.-S."/>
            <person name="Joung Y."/>
            <person name="Han J.-H."/>
            <person name="Kim S.B."/>
        </authorList>
    </citation>
    <scope>NUCLEOTIDE SEQUENCE [LARGE SCALE GENOMIC DNA]</scope>
    <source>
        <strain evidence="1 2">R1-15</strain>
    </source>
</reference>
<name>A0A2W2AGI2_9BACT</name>
<dbReference type="EMBL" id="QKTW01000003">
    <property type="protein sequence ID" value="PZF74371.1"/>
    <property type="molecule type" value="Genomic_DNA"/>
</dbReference>